<dbReference type="AlphaFoldDB" id="A0A1G8KBK1"/>
<dbReference type="InterPro" id="IPR036291">
    <property type="entry name" value="NAD(P)-bd_dom_sf"/>
</dbReference>
<name>A0A1G8KBK1_9SPHI</name>
<reference evidence="3" key="1">
    <citation type="submission" date="2016-10" db="EMBL/GenBank/DDBJ databases">
        <authorList>
            <person name="Varghese N."/>
            <person name="Submissions S."/>
        </authorList>
    </citation>
    <scope>NUCLEOTIDE SEQUENCE [LARGE SCALE GENOMIC DNA]</scope>
    <source>
        <strain evidence="3">Gh-67</strain>
    </source>
</reference>
<evidence type="ECO:0000259" key="1">
    <source>
        <dbReference type="Pfam" id="PF13460"/>
    </source>
</evidence>
<evidence type="ECO:0000313" key="2">
    <source>
        <dbReference type="EMBL" id="SDI40763.1"/>
    </source>
</evidence>
<dbReference type="InterPro" id="IPR016040">
    <property type="entry name" value="NAD(P)-bd_dom"/>
</dbReference>
<dbReference type="SUPFAM" id="SSF51735">
    <property type="entry name" value="NAD(P)-binding Rossmann-fold domains"/>
    <property type="match status" value="1"/>
</dbReference>
<dbReference type="Pfam" id="PF13460">
    <property type="entry name" value="NAD_binding_10"/>
    <property type="match status" value="1"/>
</dbReference>
<accession>A0A1G8KBK1</accession>
<sequence>MAKKAVIAGSSGLIGSHLLQILLEQAYYDEVLILVRKKLPLQHHKLKQLVIDFEQPETYKNELNGHALFCCLGSTKKKTPDLAVYRKIDHDYPLLLAQLAKQNGLEQYHLVSSIGADINGANFYTKTKGETEADITATGIPAIHIYRPSFLAGDRQESRPMEKFLNGLMKVINPLLFGSWKKYHSIDASTVAMAMYLQSKKQTTGVFIYESDKIKQLS</sequence>
<protein>
    <submittedName>
        <fullName evidence="2">NAD(P)H-binding</fullName>
    </submittedName>
</protein>
<feature type="domain" description="NAD(P)-binding" evidence="1">
    <location>
        <begin position="9"/>
        <end position="139"/>
    </location>
</feature>
<dbReference type="Proteomes" id="UP000199705">
    <property type="component" value="Unassembled WGS sequence"/>
</dbReference>
<proteinExistence type="predicted"/>
<dbReference type="Gene3D" id="3.40.50.720">
    <property type="entry name" value="NAD(P)-binding Rossmann-like Domain"/>
    <property type="match status" value="1"/>
</dbReference>
<keyword evidence="3" id="KW-1185">Reference proteome</keyword>
<dbReference type="CDD" id="cd05250">
    <property type="entry name" value="CC3_like_SDR_a"/>
    <property type="match status" value="1"/>
</dbReference>
<dbReference type="STRING" id="551996.SAMN05192573_12056"/>
<organism evidence="2 3">
    <name type="scientific">Mucilaginibacter gossypii</name>
    <dbReference type="NCBI Taxonomy" id="551996"/>
    <lineage>
        <taxon>Bacteria</taxon>
        <taxon>Pseudomonadati</taxon>
        <taxon>Bacteroidota</taxon>
        <taxon>Sphingobacteriia</taxon>
        <taxon>Sphingobacteriales</taxon>
        <taxon>Sphingobacteriaceae</taxon>
        <taxon>Mucilaginibacter</taxon>
    </lineage>
</organism>
<dbReference type="EMBL" id="FNCG01000020">
    <property type="protein sequence ID" value="SDI40763.1"/>
    <property type="molecule type" value="Genomic_DNA"/>
</dbReference>
<dbReference type="RefSeq" id="WP_091174834.1">
    <property type="nucleotide sequence ID" value="NZ_FNCG01000020.1"/>
</dbReference>
<dbReference type="PANTHER" id="PTHR14097">
    <property type="entry name" value="OXIDOREDUCTASE HTATIP2"/>
    <property type="match status" value="1"/>
</dbReference>
<dbReference type="PANTHER" id="PTHR14097:SF7">
    <property type="entry name" value="OXIDOREDUCTASE HTATIP2"/>
    <property type="match status" value="1"/>
</dbReference>
<evidence type="ECO:0000313" key="3">
    <source>
        <dbReference type="Proteomes" id="UP000199705"/>
    </source>
</evidence>
<gene>
    <name evidence="2" type="ORF">SAMN05192573_12056</name>
</gene>